<name>A0A916R433_9RHOB</name>
<dbReference type="Proteomes" id="UP000628017">
    <property type="component" value="Unassembled WGS sequence"/>
</dbReference>
<dbReference type="EMBL" id="BMKA01000009">
    <property type="protein sequence ID" value="GGA31841.1"/>
    <property type="molecule type" value="Genomic_DNA"/>
</dbReference>
<protein>
    <submittedName>
        <fullName evidence="2">Uncharacterized protein</fullName>
    </submittedName>
</protein>
<reference evidence="2" key="2">
    <citation type="submission" date="2020-09" db="EMBL/GenBank/DDBJ databases">
        <authorList>
            <person name="Sun Q."/>
            <person name="Zhou Y."/>
        </authorList>
    </citation>
    <scope>NUCLEOTIDE SEQUENCE</scope>
    <source>
        <strain evidence="2">CGMCC 1.15880</strain>
    </source>
</reference>
<feature type="compositionally biased region" description="Basic and acidic residues" evidence="1">
    <location>
        <begin position="69"/>
        <end position="91"/>
    </location>
</feature>
<feature type="compositionally biased region" description="Polar residues" evidence="1">
    <location>
        <begin position="12"/>
        <end position="21"/>
    </location>
</feature>
<comment type="caution">
    <text evidence="2">The sequence shown here is derived from an EMBL/GenBank/DDBJ whole genome shotgun (WGS) entry which is preliminary data.</text>
</comment>
<evidence type="ECO:0000313" key="3">
    <source>
        <dbReference type="Proteomes" id="UP000628017"/>
    </source>
</evidence>
<sequence length="204" mass="22974">MARKKKPKISGSDPSYTSDFTEYTRLPTNKPPEVQEPKAAPEPQSEPAQQTEKTVPAPRTRKPKAKPTKSAEPEKTDAPEPAKHPGSKREITLTAAVKVEQHKKLEDLEGKGLAQKDVIALAGRRAIERFDPKPEFVDKPEAERGPMREGYRSSKRIDAAMIDRLRNQQDPLRLSSDAAMVRGQFEILFWSCLDEVIEELNSKY</sequence>
<gene>
    <name evidence="2" type="ORF">GCM10011498_36300</name>
</gene>
<reference evidence="2" key="1">
    <citation type="journal article" date="2014" name="Int. J. Syst. Evol. Microbiol.">
        <title>Complete genome sequence of Corynebacterium casei LMG S-19264T (=DSM 44701T), isolated from a smear-ripened cheese.</title>
        <authorList>
            <consortium name="US DOE Joint Genome Institute (JGI-PGF)"/>
            <person name="Walter F."/>
            <person name="Albersmeier A."/>
            <person name="Kalinowski J."/>
            <person name="Ruckert C."/>
        </authorList>
    </citation>
    <scope>NUCLEOTIDE SEQUENCE</scope>
    <source>
        <strain evidence="2">CGMCC 1.15880</strain>
    </source>
</reference>
<dbReference type="RefSeq" id="WP_188678597.1">
    <property type="nucleotide sequence ID" value="NZ_BMKA01000009.1"/>
</dbReference>
<accession>A0A916R433</accession>
<keyword evidence="3" id="KW-1185">Reference proteome</keyword>
<evidence type="ECO:0000256" key="1">
    <source>
        <dbReference type="SAM" id="MobiDB-lite"/>
    </source>
</evidence>
<proteinExistence type="predicted"/>
<evidence type="ECO:0000313" key="2">
    <source>
        <dbReference type="EMBL" id="GGA31841.1"/>
    </source>
</evidence>
<organism evidence="2 3">
    <name type="scientific">Neptunicoccus cionae</name>
    <dbReference type="NCBI Taxonomy" id="2035344"/>
    <lineage>
        <taxon>Bacteria</taxon>
        <taxon>Pseudomonadati</taxon>
        <taxon>Pseudomonadota</taxon>
        <taxon>Alphaproteobacteria</taxon>
        <taxon>Rhodobacterales</taxon>
        <taxon>Paracoccaceae</taxon>
        <taxon>Neptunicoccus</taxon>
    </lineage>
</organism>
<dbReference type="AlphaFoldDB" id="A0A916R433"/>
<feature type="region of interest" description="Disordered" evidence="1">
    <location>
        <begin position="1"/>
        <end position="93"/>
    </location>
</feature>